<protein>
    <submittedName>
        <fullName evidence="1">Uncharacterized protein</fullName>
    </submittedName>
</protein>
<evidence type="ECO:0000313" key="2">
    <source>
        <dbReference type="Proteomes" id="UP000887116"/>
    </source>
</evidence>
<accession>A0A8X6LUQ5</accession>
<comment type="caution">
    <text evidence="1">The sequence shown here is derived from an EMBL/GenBank/DDBJ whole genome shotgun (WGS) entry which is preliminary data.</text>
</comment>
<gene>
    <name evidence="1" type="ORF">TNCT_643231</name>
</gene>
<evidence type="ECO:0000313" key="1">
    <source>
        <dbReference type="EMBL" id="GFR21367.1"/>
    </source>
</evidence>
<proteinExistence type="predicted"/>
<dbReference type="Proteomes" id="UP000887116">
    <property type="component" value="Unassembled WGS sequence"/>
</dbReference>
<organism evidence="1 2">
    <name type="scientific">Trichonephila clavata</name>
    <name type="common">Joro spider</name>
    <name type="synonym">Nephila clavata</name>
    <dbReference type="NCBI Taxonomy" id="2740835"/>
    <lineage>
        <taxon>Eukaryota</taxon>
        <taxon>Metazoa</taxon>
        <taxon>Ecdysozoa</taxon>
        <taxon>Arthropoda</taxon>
        <taxon>Chelicerata</taxon>
        <taxon>Arachnida</taxon>
        <taxon>Araneae</taxon>
        <taxon>Araneomorphae</taxon>
        <taxon>Entelegynae</taxon>
        <taxon>Araneoidea</taxon>
        <taxon>Nephilidae</taxon>
        <taxon>Trichonephila</taxon>
    </lineage>
</organism>
<reference evidence="1" key="1">
    <citation type="submission" date="2020-07" db="EMBL/GenBank/DDBJ databases">
        <title>Multicomponent nature underlies the extraordinary mechanical properties of spider dragline silk.</title>
        <authorList>
            <person name="Kono N."/>
            <person name="Nakamura H."/>
            <person name="Mori M."/>
            <person name="Yoshida Y."/>
            <person name="Ohtoshi R."/>
            <person name="Malay A.D."/>
            <person name="Moran D.A.P."/>
            <person name="Tomita M."/>
            <person name="Numata K."/>
            <person name="Arakawa K."/>
        </authorList>
    </citation>
    <scope>NUCLEOTIDE SEQUENCE</scope>
</reference>
<dbReference type="OrthoDB" id="10454553at2759"/>
<dbReference type="EMBL" id="BMAO01008168">
    <property type="protein sequence ID" value="GFR21367.1"/>
    <property type="molecule type" value="Genomic_DNA"/>
</dbReference>
<sequence>MNSEYDILPLLTLQDIMKSDKELEYIKDMRNFTFKKITEEKCINELFLHKFVLRKRDLKLFHLYKYT</sequence>
<name>A0A8X6LUQ5_TRICU</name>
<keyword evidence="2" id="KW-1185">Reference proteome</keyword>
<dbReference type="AlphaFoldDB" id="A0A8X6LUQ5"/>